<dbReference type="EMBL" id="CAKOAT010375153">
    <property type="protein sequence ID" value="CAH8363782.1"/>
    <property type="molecule type" value="Genomic_DNA"/>
</dbReference>
<gene>
    <name evidence="1" type="ORF">ERUC_LOCUS29538</name>
</gene>
<reference evidence="1 2" key="1">
    <citation type="submission" date="2022-03" db="EMBL/GenBank/DDBJ databases">
        <authorList>
            <person name="Macdonald S."/>
            <person name="Ahmed S."/>
            <person name="Newling K."/>
        </authorList>
    </citation>
    <scope>NUCLEOTIDE SEQUENCE [LARGE SCALE GENOMIC DNA]</scope>
</reference>
<proteinExistence type="predicted"/>
<comment type="caution">
    <text evidence="1">The sequence shown here is derived from an EMBL/GenBank/DDBJ whole genome shotgun (WGS) entry which is preliminary data.</text>
</comment>
<evidence type="ECO:0000313" key="1">
    <source>
        <dbReference type="EMBL" id="CAH8363782.1"/>
    </source>
</evidence>
<dbReference type="AlphaFoldDB" id="A0ABC8KXU9"/>
<protein>
    <submittedName>
        <fullName evidence="1">Uncharacterized protein</fullName>
    </submittedName>
</protein>
<name>A0ABC8KXU9_ERUVS</name>
<organism evidence="1 2">
    <name type="scientific">Eruca vesicaria subsp. sativa</name>
    <name type="common">Garden rocket</name>
    <name type="synonym">Eruca sativa</name>
    <dbReference type="NCBI Taxonomy" id="29727"/>
    <lineage>
        <taxon>Eukaryota</taxon>
        <taxon>Viridiplantae</taxon>
        <taxon>Streptophyta</taxon>
        <taxon>Embryophyta</taxon>
        <taxon>Tracheophyta</taxon>
        <taxon>Spermatophyta</taxon>
        <taxon>Magnoliopsida</taxon>
        <taxon>eudicotyledons</taxon>
        <taxon>Gunneridae</taxon>
        <taxon>Pentapetalae</taxon>
        <taxon>rosids</taxon>
        <taxon>malvids</taxon>
        <taxon>Brassicales</taxon>
        <taxon>Brassicaceae</taxon>
        <taxon>Brassiceae</taxon>
        <taxon>Eruca</taxon>
    </lineage>
</organism>
<dbReference type="Proteomes" id="UP001642260">
    <property type="component" value="Unassembled WGS sequence"/>
</dbReference>
<evidence type="ECO:0000313" key="2">
    <source>
        <dbReference type="Proteomes" id="UP001642260"/>
    </source>
</evidence>
<accession>A0ABC8KXU9</accession>
<sequence length="119" mass="13829">MRFYIRRTILYPKPVKAVAHIHDLAKTRNHDDSSSHPWPEWLNLMGMLVKKGYFGETVKESNHIRSACLNFARHRFTLVRYLSKKDMKVIAECGCPSIDRKVVNSGKRLRAYVGIDEVN</sequence>
<keyword evidence="2" id="KW-1185">Reference proteome</keyword>